<sequence>MATVHATRTAPTKPTRRRPARRRPSRANAARRRTTRSRARARRLRGFAIGGLIAAVAALLVMVPLRMAEPPSLCAADPASFPATGVAGWHGDQLENAATIVRTASALGFARDGQILGVMTAMGESSLHNIDYGDWETRGFTNPDGSRTTSIGLFQQQTWWGSVETRMDPAGAAGLFYAKLAKLDGWQSMPPTQAIHRVQVNTDRDYYAQFEDDATRVVDALSGECA</sequence>
<proteinExistence type="predicted"/>
<dbReference type="EMBL" id="QUAB01000039">
    <property type="protein sequence ID" value="REJ05897.1"/>
    <property type="molecule type" value="Genomic_DNA"/>
</dbReference>
<evidence type="ECO:0000256" key="1">
    <source>
        <dbReference type="SAM" id="MobiDB-lite"/>
    </source>
</evidence>
<feature type="compositionally biased region" description="Low complexity" evidence="1">
    <location>
        <begin position="1"/>
        <end position="13"/>
    </location>
</feature>
<comment type="caution">
    <text evidence="2">The sequence shown here is derived from an EMBL/GenBank/DDBJ whole genome shotgun (WGS) entry which is preliminary data.</text>
</comment>
<protein>
    <recommendedName>
        <fullName evidence="4">Peptidase M23</fullName>
    </recommendedName>
</protein>
<dbReference type="Proteomes" id="UP000262172">
    <property type="component" value="Unassembled WGS sequence"/>
</dbReference>
<dbReference type="AlphaFoldDB" id="A0A371NU86"/>
<dbReference type="RefSeq" id="WP_116241829.1">
    <property type="nucleotide sequence ID" value="NZ_QUAB01000039.1"/>
</dbReference>
<dbReference type="OrthoDB" id="5496837at2"/>
<feature type="region of interest" description="Disordered" evidence="1">
    <location>
        <begin position="1"/>
        <end position="39"/>
    </location>
</feature>
<gene>
    <name evidence="2" type="ORF">DY023_08105</name>
</gene>
<name>A0A371NU86_9MICO</name>
<evidence type="ECO:0000313" key="2">
    <source>
        <dbReference type="EMBL" id="REJ05897.1"/>
    </source>
</evidence>
<organism evidence="2 3">
    <name type="scientific">Microbacterium bovistercoris</name>
    <dbReference type="NCBI Taxonomy" id="2293570"/>
    <lineage>
        <taxon>Bacteria</taxon>
        <taxon>Bacillati</taxon>
        <taxon>Actinomycetota</taxon>
        <taxon>Actinomycetes</taxon>
        <taxon>Micrococcales</taxon>
        <taxon>Microbacteriaceae</taxon>
        <taxon>Microbacterium</taxon>
    </lineage>
</organism>
<reference evidence="2 3" key="1">
    <citation type="submission" date="2018-08" db="EMBL/GenBank/DDBJ databases">
        <title>Isolation, diversity and antifungal activity of Actinobacteria from cow dung.</title>
        <authorList>
            <person name="Ling L."/>
        </authorList>
    </citation>
    <scope>NUCLEOTIDE SEQUENCE [LARGE SCALE GENOMIC DNA]</scope>
    <source>
        <strain evidence="2 3">NEAU-LLE</strain>
    </source>
</reference>
<evidence type="ECO:0000313" key="3">
    <source>
        <dbReference type="Proteomes" id="UP000262172"/>
    </source>
</evidence>
<keyword evidence="3" id="KW-1185">Reference proteome</keyword>
<accession>A0A371NU86</accession>
<feature type="compositionally biased region" description="Basic residues" evidence="1">
    <location>
        <begin position="14"/>
        <end position="39"/>
    </location>
</feature>
<evidence type="ECO:0008006" key="4">
    <source>
        <dbReference type="Google" id="ProtNLM"/>
    </source>
</evidence>